<reference evidence="2" key="1">
    <citation type="submission" date="2022-08" db="EMBL/GenBank/DDBJ databases">
        <authorList>
            <person name="Deng Y."/>
            <person name="Han X.-F."/>
            <person name="Zhang Y.-Q."/>
        </authorList>
    </citation>
    <scope>NUCLEOTIDE SEQUENCE</scope>
    <source>
        <strain evidence="2">CPCC 203407</strain>
    </source>
</reference>
<accession>A0AA41XJF4</accession>
<feature type="compositionally biased region" description="Acidic residues" evidence="1">
    <location>
        <begin position="29"/>
        <end position="42"/>
    </location>
</feature>
<dbReference type="Proteomes" id="UP001165587">
    <property type="component" value="Unassembled WGS sequence"/>
</dbReference>
<comment type="caution">
    <text evidence="2">The sequence shown here is derived from an EMBL/GenBank/DDBJ whole genome shotgun (WGS) entry which is preliminary data.</text>
</comment>
<keyword evidence="3" id="KW-1185">Reference proteome</keyword>
<proteinExistence type="predicted"/>
<evidence type="ECO:0000256" key="1">
    <source>
        <dbReference type="SAM" id="MobiDB-lite"/>
    </source>
</evidence>
<dbReference type="RefSeq" id="WP_259530872.1">
    <property type="nucleotide sequence ID" value="NZ_JANLCK010000015.1"/>
</dbReference>
<protein>
    <submittedName>
        <fullName evidence="2">Uncharacterized protein</fullName>
    </submittedName>
</protein>
<gene>
    <name evidence="2" type="ORF">N1028_18110</name>
</gene>
<organism evidence="2 3">
    <name type="scientific">Herbiconiux oxytropis</name>
    <dbReference type="NCBI Taxonomy" id="2970915"/>
    <lineage>
        <taxon>Bacteria</taxon>
        <taxon>Bacillati</taxon>
        <taxon>Actinomycetota</taxon>
        <taxon>Actinomycetes</taxon>
        <taxon>Micrococcales</taxon>
        <taxon>Microbacteriaceae</taxon>
        <taxon>Herbiconiux</taxon>
    </lineage>
</organism>
<dbReference type="AlphaFoldDB" id="A0AA41XJF4"/>
<feature type="region of interest" description="Disordered" evidence="1">
    <location>
        <begin position="1"/>
        <end position="42"/>
    </location>
</feature>
<name>A0AA41XJF4_9MICO</name>
<dbReference type="EMBL" id="JANLCK010000015">
    <property type="protein sequence ID" value="MCS5727814.1"/>
    <property type="molecule type" value="Genomic_DNA"/>
</dbReference>
<evidence type="ECO:0000313" key="2">
    <source>
        <dbReference type="EMBL" id="MCS5727814.1"/>
    </source>
</evidence>
<feature type="compositionally biased region" description="Basic and acidic residues" evidence="1">
    <location>
        <begin position="1"/>
        <end position="14"/>
    </location>
</feature>
<evidence type="ECO:0000313" key="3">
    <source>
        <dbReference type="Proteomes" id="UP001165587"/>
    </source>
</evidence>
<sequence length="42" mass="4715">MTEKRAHDGERDGEYTDTEADDVKVPEPESGEYTDSEIPGEE</sequence>